<feature type="transmembrane region" description="Helical" evidence="9">
    <location>
        <begin position="85"/>
        <end position="105"/>
    </location>
</feature>
<feature type="transmembrane region" description="Helical" evidence="9">
    <location>
        <begin position="358"/>
        <end position="374"/>
    </location>
</feature>
<keyword evidence="5 9" id="KW-0812">Transmembrane</keyword>
<dbReference type="NCBIfam" id="TIGR00842">
    <property type="entry name" value="bcct"/>
    <property type="match status" value="1"/>
</dbReference>
<reference evidence="10 11" key="1">
    <citation type="submission" date="2019-07" db="EMBL/GenBank/DDBJ databases">
        <authorList>
            <person name="Zhou L.-Y."/>
        </authorList>
    </citation>
    <scope>NUCLEOTIDE SEQUENCE [LARGE SCALE GENOMIC DNA]</scope>
    <source>
        <strain evidence="10 11">YIM 101269</strain>
    </source>
</reference>
<dbReference type="Pfam" id="PF02028">
    <property type="entry name" value="BCCT"/>
    <property type="match status" value="1"/>
</dbReference>
<dbReference type="PANTHER" id="PTHR30047:SF7">
    <property type="entry name" value="HIGH-AFFINITY CHOLINE TRANSPORT PROTEIN"/>
    <property type="match status" value="1"/>
</dbReference>
<dbReference type="PANTHER" id="PTHR30047">
    <property type="entry name" value="HIGH-AFFINITY CHOLINE TRANSPORT PROTEIN-RELATED"/>
    <property type="match status" value="1"/>
</dbReference>
<feature type="transmembrane region" description="Helical" evidence="9">
    <location>
        <begin position="524"/>
        <end position="545"/>
    </location>
</feature>
<protein>
    <submittedName>
        <fullName evidence="10">BCCT family transporter</fullName>
    </submittedName>
</protein>
<accession>A0A553K114</accession>
<dbReference type="GO" id="GO:0005886">
    <property type="term" value="C:plasma membrane"/>
    <property type="evidence" value="ECO:0007669"/>
    <property type="project" value="UniProtKB-SubCell"/>
</dbReference>
<dbReference type="AlphaFoldDB" id="A0A553K114"/>
<feature type="transmembrane region" description="Helical" evidence="9">
    <location>
        <begin position="268"/>
        <end position="288"/>
    </location>
</feature>
<evidence type="ECO:0000256" key="7">
    <source>
        <dbReference type="ARBA" id="ARBA00023136"/>
    </source>
</evidence>
<evidence type="ECO:0000256" key="5">
    <source>
        <dbReference type="ARBA" id="ARBA00022692"/>
    </source>
</evidence>
<comment type="similarity">
    <text evidence="2">Belongs to the BCCT transporter (TC 2.A.15) family.</text>
</comment>
<dbReference type="Proteomes" id="UP000317638">
    <property type="component" value="Unassembled WGS sequence"/>
</dbReference>
<feature type="transmembrane region" description="Helical" evidence="9">
    <location>
        <begin position="300"/>
        <end position="320"/>
    </location>
</feature>
<feature type="region of interest" description="Disordered" evidence="8">
    <location>
        <begin position="626"/>
        <end position="676"/>
    </location>
</feature>
<evidence type="ECO:0000256" key="6">
    <source>
        <dbReference type="ARBA" id="ARBA00022989"/>
    </source>
</evidence>
<evidence type="ECO:0000256" key="8">
    <source>
        <dbReference type="SAM" id="MobiDB-lite"/>
    </source>
</evidence>
<dbReference type="OrthoDB" id="9775735at2"/>
<keyword evidence="4" id="KW-1003">Cell membrane</keyword>
<feature type="transmembrane region" description="Helical" evidence="9">
    <location>
        <begin position="125"/>
        <end position="144"/>
    </location>
</feature>
<feature type="transmembrane region" description="Helical" evidence="9">
    <location>
        <begin position="386"/>
        <end position="404"/>
    </location>
</feature>
<keyword evidence="3" id="KW-0813">Transport</keyword>
<evidence type="ECO:0000256" key="2">
    <source>
        <dbReference type="ARBA" id="ARBA00005658"/>
    </source>
</evidence>
<keyword evidence="7 9" id="KW-0472">Membrane</keyword>
<evidence type="ECO:0000256" key="4">
    <source>
        <dbReference type="ARBA" id="ARBA00022475"/>
    </source>
</evidence>
<dbReference type="GO" id="GO:0022857">
    <property type="term" value="F:transmembrane transporter activity"/>
    <property type="evidence" value="ECO:0007669"/>
    <property type="project" value="InterPro"/>
</dbReference>
<dbReference type="InterPro" id="IPR000060">
    <property type="entry name" value="BCCT_transptr"/>
</dbReference>
<proteinExistence type="inferred from homology"/>
<evidence type="ECO:0000256" key="9">
    <source>
        <dbReference type="SAM" id="Phobius"/>
    </source>
</evidence>
<dbReference type="EMBL" id="VKKG01000003">
    <property type="protein sequence ID" value="TRY18387.1"/>
    <property type="molecule type" value="Genomic_DNA"/>
</dbReference>
<feature type="transmembrane region" description="Helical" evidence="9">
    <location>
        <begin position="449"/>
        <end position="471"/>
    </location>
</feature>
<evidence type="ECO:0000313" key="11">
    <source>
        <dbReference type="Proteomes" id="UP000317638"/>
    </source>
</evidence>
<evidence type="ECO:0000313" key="10">
    <source>
        <dbReference type="EMBL" id="TRY18387.1"/>
    </source>
</evidence>
<feature type="transmembrane region" description="Helical" evidence="9">
    <location>
        <begin position="221"/>
        <end position="248"/>
    </location>
</feature>
<name>A0A553K114_9ACTN</name>
<feature type="transmembrane region" description="Helical" evidence="9">
    <location>
        <begin position="492"/>
        <end position="512"/>
    </location>
</feature>
<keyword evidence="11" id="KW-1185">Reference proteome</keyword>
<evidence type="ECO:0000256" key="3">
    <source>
        <dbReference type="ARBA" id="ARBA00022448"/>
    </source>
</evidence>
<gene>
    <name evidence="10" type="ORF">FOJ82_09245</name>
</gene>
<comment type="subcellular location">
    <subcellularLocation>
        <location evidence="1">Cell membrane</location>
        <topology evidence="1">Multi-pass membrane protein</topology>
    </subcellularLocation>
</comment>
<keyword evidence="6 9" id="KW-1133">Transmembrane helix</keyword>
<feature type="transmembrane region" description="Helical" evidence="9">
    <location>
        <begin position="46"/>
        <end position="65"/>
    </location>
</feature>
<evidence type="ECO:0000256" key="1">
    <source>
        <dbReference type="ARBA" id="ARBA00004651"/>
    </source>
</evidence>
<comment type="caution">
    <text evidence="10">The sequence shown here is derived from an EMBL/GenBank/DDBJ whole genome shotgun (WGS) entry which is preliminary data.</text>
</comment>
<sequence>MVDKPPEDRPHKGIEPVRDLVREVTHPALIPGVGVEDTGREFRTNWTVIAVAGIAVVAVVVWGFVSPATISEIGVNARNWTTKNFGWLFSLLAVVTLTFMLVVGYGRTGGVRLGADDEQPEFSTAAWVAMLFSAGMGIGLLFWGPSEPLVYFVDVPYGFDAEPGTRDAMLAALAQAILHWGPMAWGFYALVGGAIAYAAYRRGRAPLISAIFHPIFKERTEGWIGSIIDTFAIIVTLFGTAVTLGMGALQVAAGVEVVSGLGPLGNSALVVIITVLTAAFVVSAVSGIKRGIRLLSNINMVVAGGIGLLVFIGGPTLFLLNMVPASVASFFGELGMMLARNPGQGEAAAAFMAGWTNYYWAWWISWTPFVGMFIAKISRGRTLREFVTVVIIVPSVVCIVWFGIMGGTTMLYDQQSDGGISAVRAADGNEGVLFAVFEALQSNLVIGGFQVPIAGVLSVAAMISIILFFVTSADSASIVMGSMSQRGRPEPATSITIMWGLLLGAAAMALLLAGGEEALSGLQAIMIVTALPFALIVCGVLLSWAKELRHDPYMLRHRFARAAIAQGVRRGIEEHGDDFVFNSMEVGPDEGAGAGIDTDDPALTEWWDAATGLSEEETHVTAADVTRTLEPGHIQRPGPPNPRHTASGDASLTVGEGRRPHPNTGTDPRTDTQPRD</sequence>
<organism evidence="10 11">
    <name type="scientific">Tessaracoccus rhinocerotis</name>
    <dbReference type="NCBI Taxonomy" id="1689449"/>
    <lineage>
        <taxon>Bacteria</taxon>
        <taxon>Bacillati</taxon>
        <taxon>Actinomycetota</taxon>
        <taxon>Actinomycetes</taxon>
        <taxon>Propionibacteriales</taxon>
        <taxon>Propionibacteriaceae</taxon>
        <taxon>Tessaracoccus</taxon>
    </lineage>
</organism>
<feature type="transmembrane region" description="Helical" evidence="9">
    <location>
        <begin position="177"/>
        <end position="200"/>
    </location>
</feature>